<evidence type="ECO:0000313" key="3">
    <source>
        <dbReference type="Proteomes" id="UP001162060"/>
    </source>
</evidence>
<sequence length="73" mass="8082">MEDDTSARFGRLEEAVSSPLEALEGAVSRRPADRPKPALGTPPDRRYYRPQVTHPLAYPSTLVTPPGVQEPWP</sequence>
<accession>A0AAV1U793</accession>
<dbReference type="Proteomes" id="UP001162060">
    <property type="component" value="Unassembled WGS sequence"/>
</dbReference>
<proteinExistence type="predicted"/>
<protein>
    <submittedName>
        <fullName evidence="2">Uncharacterized protein</fullName>
    </submittedName>
</protein>
<dbReference type="AlphaFoldDB" id="A0AAV1U793"/>
<comment type="caution">
    <text evidence="2">The sequence shown here is derived from an EMBL/GenBank/DDBJ whole genome shotgun (WGS) entry which is preliminary data.</text>
</comment>
<evidence type="ECO:0000313" key="2">
    <source>
        <dbReference type="EMBL" id="CAK7929742.1"/>
    </source>
</evidence>
<gene>
    <name evidence="2" type="ORF">PM001_LOCUS14892</name>
</gene>
<name>A0AAV1U793_9STRA</name>
<dbReference type="EMBL" id="CAKLBY020000153">
    <property type="protein sequence ID" value="CAK7929742.1"/>
    <property type="molecule type" value="Genomic_DNA"/>
</dbReference>
<organism evidence="2 3">
    <name type="scientific">Peronospora matthiolae</name>
    <dbReference type="NCBI Taxonomy" id="2874970"/>
    <lineage>
        <taxon>Eukaryota</taxon>
        <taxon>Sar</taxon>
        <taxon>Stramenopiles</taxon>
        <taxon>Oomycota</taxon>
        <taxon>Peronosporomycetes</taxon>
        <taxon>Peronosporales</taxon>
        <taxon>Peronosporaceae</taxon>
        <taxon>Peronospora</taxon>
    </lineage>
</organism>
<reference evidence="2" key="1">
    <citation type="submission" date="2024-01" db="EMBL/GenBank/DDBJ databases">
        <authorList>
            <person name="Webb A."/>
        </authorList>
    </citation>
    <scope>NUCLEOTIDE SEQUENCE</scope>
    <source>
        <strain evidence="2">Pm1</strain>
    </source>
</reference>
<evidence type="ECO:0000256" key="1">
    <source>
        <dbReference type="SAM" id="MobiDB-lite"/>
    </source>
</evidence>
<feature type="region of interest" description="Disordered" evidence="1">
    <location>
        <begin position="1"/>
        <end position="73"/>
    </location>
</feature>